<keyword evidence="4" id="KW-0223">Dioxygenase</keyword>
<dbReference type="Proteomes" id="UP001333818">
    <property type="component" value="Unassembled WGS sequence"/>
</dbReference>
<proteinExistence type="predicted"/>
<keyword evidence="6" id="KW-0408">Iron</keyword>
<dbReference type="GO" id="GO:0031418">
    <property type="term" value="F:L-ascorbic acid binding"/>
    <property type="evidence" value="ECO:0007669"/>
    <property type="project" value="UniProtKB-KW"/>
</dbReference>
<comment type="caution">
    <text evidence="8">The sequence shown here is derived from an EMBL/GenBank/DDBJ whole genome shotgun (WGS) entry which is preliminary data.</text>
</comment>
<dbReference type="PANTHER" id="PTHR12907">
    <property type="entry name" value="EGL NINE HOMOLOG-RELATED"/>
    <property type="match status" value="1"/>
</dbReference>
<evidence type="ECO:0000256" key="5">
    <source>
        <dbReference type="ARBA" id="ARBA00023002"/>
    </source>
</evidence>
<accession>A0AAW9PZX3</accession>
<keyword evidence="3" id="KW-0847">Vitamin C</keyword>
<dbReference type="InterPro" id="IPR051559">
    <property type="entry name" value="HIF_prolyl_hydroxylases"/>
</dbReference>
<protein>
    <submittedName>
        <fullName evidence="8">2OG-Fe(II) oxygenase</fullName>
    </submittedName>
</protein>
<dbReference type="GO" id="GO:0005506">
    <property type="term" value="F:iron ion binding"/>
    <property type="evidence" value="ECO:0007669"/>
    <property type="project" value="InterPro"/>
</dbReference>
<evidence type="ECO:0000313" key="8">
    <source>
        <dbReference type="EMBL" id="MEE3716131.1"/>
    </source>
</evidence>
<gene>
    <name evidence="8" type="ORF">V2H45_05160</name>
</gene>
<keyword evidence="9" id="KW-1185">Reference proteome</keyword>
<dbReference type="PANTHER" id="PTHR12907:SF26">
    <property type="entry name" value="HIF PROLYL HYDROXYLASE, ISOFORM C"/>
    <property type="match status" value="1"/>
</dbReference>
<dbReference type="AlphaFoldDB" id="A0AAW9PZX3"/>
<evidence type="ECO:0000256" key="6">
    <source>
        <dbReference type="ARBA" id="ARBA00023004"/>
    </source>
</evidence>
<dbReference type="SMART" id="SM00702">
    <property type="entry name" value="P4Hc"/>
    <property type="match status" value="1"/>
</dbReference>
<dbReference type="GO" id="GO:0016705">
    <property type="term" value="F:oxidoreductase activity, acting on paired donors, with incorporation or reduction of molecular oxygen"/>
    <property type="evidence" value="ECO:0007669"/>
    <property type="project" value="InterPro"/>
</dbReference>
<evidence type="ECO:0000256" key="3">
    <source>
        <dbReference type="ARBA" id="ARBA00022896"/>
    </source>
</evidence>
<dbReference type="InterPro" id="IPR044862">
    <property type="entry name" value="Pro_4_hyd_alph_FE2OG_OXY"/>
</dbReference>
<evidence type="ECO:0000313" key="9">
    <source>
        <dbReference type="Proteomes" id="UP001333818"/>
    </source>
</evidence>
<dbReference type="Pfam" id="PF13640">
    <property type="entry name" value="2OG-FeII_Oxy_3"/>
    <property type="match status" value="1"/>
</dbReference>
<dbReference type="PROSITE" id="PS51471">
    <property type="entry name" value="FE2OG_OXY"/>
    <property type="match status" value="1"/>
</dbReference>
<keyword evidence="5" id="KW-0560">Oxidoreductase</keyword>
<dbReference type="RefSeq" id="WP_330482557.1">
    <property type="nucleotide sequence ID" value="NZ_JAZBJZ010000013.1"/>
</dbReference>
<dbReference type="InterPro" id="IPR005123">
    <property type="entry name" value="Oxoglu/Fe-dep_dioxygenase_dom"/>
</dbReference>
<evidence type="ECO:0000256" key="4">
    <source>
        <dbReference type="ARBA" id="ARBA00022964"/>
    </source>
</evidence>
<evidence type="ECO:0000256" key="1">
    <source>
        <dbReference type="ARBA" id="ARBA00001961"/>
    </source>
</evidence>
<feature type="domain" description="Fe2OG dioxygenase" evidence="7">
    <location>
        <begin position="211"/>
        <end position="335"/>
    </location>
</feature>
<dbReference type="GO" id="GO:0051213">
    <property type="term" value="F:dioxygenase activity"/>
    <property type="evidence" value="ECO:0007669"/>
    <property type="project" value="UniProtKB-KW"/>
</dbReference>
<comment type="cofactor">
    <cofactor evidence="1">
        <name>L-ascorbate</name>
        <dbReference type="ChEBI" id="CHEBI:38290"/>
    </cofactor>
</comment>
<evidence type="ECO:0000256" key="2">
    <source>
        <dbReference type="ARBA" id="ARBA00022723"/>
    </source>
</evidence>
<keyword evidence="2" id="KW-0479">Metal-binding</keyword>
<dbReference type="EMBL" id="JAZBJZ010000013">
    <property type="protein sequence ID" value="MEE3716131.1"/>
    <property type="molecule type" value="Genomic_DNA"/>
</dbReference>
<dbReference type="InterPro" id="IPR006620">
    <property type="entry name" value="Pro_4_hyd_alph"/>
</dbReference>
<sequence length="335" mass="38496">MVTKEKAIQKSSPIKQKFSPIKIDALLKRLDLVKHLAESDYWITTEELGALLDFDASLLEWLNQQEPLYSFSWRNFIVTQQGYQNHARMWAIADQPQKPRQVSIAPERKQPLIQPVSNSEAGRIAIVPEPLKLKSEKDEGEVFPSSYFVLENFLSPQELTRFLQYTQSQAAKFVPATISTQDVDYRRTKVLHDFPEFSQLLINRMMAIAPQVVSRLGIQNFTPSSIEAQLTMNNDGNYYKIHNDNGSSDTANRVWTFVYYFHREPKAFTGGELLLYDSKIENNFYVAAKSYKTIQPKNNSVAVFLSRCLHEVLPVSCPSKQFLDSRFAVTGWVRN</sequence>
<evidence type="ECO:0000259" key="7">
    <source>
        <dbReference type="PROSITE" id="PS51471"/>
    </source>
</evidence>
<organism evidence="8 9">
    <name type="scientific">Tumidithrix elongata BACA0141</name>
    <dbReference type="NCBI Taxonomy" id="2716417"/>
    <lineage>
        <taxon>Bacteria</taxon>
        <taxon>Bacillati</taxon>
        <taxon>Cyanobacteriota</taxon>
        <taxon>Cyanophyceae</taxon>
        <taxon>Pseudanabaenales</taxon>
        <taxon>Pseudanabaenaceae</taxon>
        <taxon>Tumidithrix</taxon>
        <taxon>Tumidithrix elongata</taxon>
    </lineage>
</organism>
<reference evidence="8" key="1">
    <citation type="submission" date="2024-01" db="EMBL/GenBank/DDBJ databases">
        <title>Bank of Algae and Cyanobacteria of the Azores (BACA) strain genomes.</title>
        <authorList>
            <person name="Luz R."/>
            <person name="Cordeiro R."/>
            <person name="Fonseca A."/>
            <person name="Goncalves V."/>
        </authorList>
    </citation>
    <scope>NUCLEOTIDE SEQUENCE</scope>
    <source>
        <strain evidence="8">BACA0141</strain>
    </source>
</reference>
<dbReference type="Gene3D" id="2.60.120.620">
    <property type="entry name" value="q2cbj1_9rhob like domain"/>
    <property type="match status" value="1"/>
</dbReference>
<name>A0AAW9PZX3_9CYAN</name>